<dbReference type="GO" id="GO:0015171">
    <property type="term" value="F:amino acid transmembrane transporter activity"/>
    <property type="evidence" value="ECO:0007669"/>
    <property type="project" value="TreeGrafter"/>
</dbReference>
<evidence type="ECO:0000256" key="3">
    <source>
        <dbReference type="ARBA" id="ARBA00022692"/>
    </source>
</evidence>
<sequence length="207" mass="22116">MPMPEYAALVSYVIACFAIVIVPGPSVTVIVANAMRHGARAGLLNVLGTQIGLVLMIGVLAFGMAAVVSAMGSIFEILRFLGAAYLVWLGIRMWRSDGRLVEDKEANMPASRSFVLQGFIVIWSNPKALLFFGAFIPQFVDPAGDPVRQTLLLGVIFMAVATLFDSLYALAAGGAGARLTRARMRLAERISGTCLIGGGLWLALSRR</sequence>
<keyword evidence="3 6" id="KW-0812">Transmembrane</keyword>
<evidence type="ECO:0000313" key="8">
    <source>
        <dbReference type="Proteomes" id="UP001149009"/>
    </source>
</evidence>
<keyword evidence="4 6" id="KW-1133">Transmembrane helix</keyword>
<name>A0A9X3B9U8_9HYPH</name>
<reference evidence="7" key="1">
    <citation type="submission" date="2022-08" db="EMBL/GenBank/DDBJ databases">
        <title>Chelativorans sichuanense sp. nov., a paraffin oil-degrading bacterium isolated from a mixture of oil-based drill cuttings and paddy soil.</title>
        <authorList>
            <person name="Yu J."/>
            <person name="Liu H."/>
            <person name="Chen Q."/>
        </authorList>
    </citation>
    <scope>NUCLEOTIDE SEQUENCE</scope>
    <source>
        <strain evidence="7">SCAU 2101</strain>
    </source>
</reference>
<evidence type="ECO:0000256" key="5">
    <source>
        <dbReference type="ARBA" id="ARBA00023136"/>
    </source>
</evidence>
<feature type="transmembrane region" description="Helical" evidence="6">
    <location>
        <begin position="114"/>
        <end position="139"/>
    </location>
</feature>
<dbReference type="PANTHER" id="PTHR30086:SF20">
    <property type="entry name" value="ARGININE EXPORTER PROTEIN ARGO-RELATED"/>
    <property type="match status" value="1"/>
</dbReference>
<dbReference type="PIRSF" id="PIRSF006324">
    <property type="entry name" value="LeuE"/>
    <property type="match status" value="1"/>
</dbReference>
<feature type="transmembrane region" description="Helical" evidence="6">
    <location>
        <begin position="77"/>
        <end position="94"/>
    </location>
</feature>
<feature type="transmembrane region" description="Helical" evidence="6">
    <location>
        <begin position="43"/>
        <end position="71"/>
    </location>
</feature>
<dbReference type="GO" id="GO:0005886">
    <property type="term" value="C:plasma membrane"/>
    <property type="evidence" value="ECO:0007669"/>
    <property type="project" value="UniProtKB-SubCell"/>
</dbReference>
<protein>
    <submittedName>
        <fullName evidence="7">LysE family translocator</fullName>
    </submittedName>
</protein>
<comment type="caution">
    <text evidence="7">The sequence shown here is derived from an EMBL/GenBank/DDBJ whole genome shotgun (WGS) entry which is preliminary data.</text>
</comment>
<keyword evidence="2" id="KW-1003">Cell membrane</keyword>
<feature type="transmembrane region" description="Helical" evidence="6">
    <location>
        <begin position="186"/>
        <end position="204"/>
    </location>
</feature>
<feature type="transmembrane region" description="Helical" evidence="6">
    <location>
        <begin position="151"/>
        <end position="174"/>
    </location>
</feature>
<evidence type="ECO:0000256" key="1">
    <source>
        <dbReference type="ARBA" id="ARBA00004651"/>
    </source>
</evidence>
<dbReference type="InterPro" id="IPR001123">
    <property type="entry name" value="LeuE-type"/>
</dbReference>
<dbReference type="Proteomes" id="UP001149009">
    <property type="component" value="Unassembled WGS sequence"/>
</dbReference>
<evidence type="ECO:0000256" key="6">
    <source>
        <dbReference type="SAM" id="Phobius"/>
    </source>
</evidence>
<comment type="subcellular location">
    <subcellularLocation>
        <location evidence="1">Cell membrane</location>
        <topology evidence="1">Multi-pass membrane protein</topology>
    </subcellularLocation>
</comment>
<accession>A0A9X3B9U8</accession>
<feature type="transmembrane region" description="Helical" evidence="6">
    <location>
        <begin position="6"/>
        <end position="31"/>
    </location>
</feature>
<dbReference type="Pfam" id="PF01810">
    <property type="entry name" value="LysE"/>
    <property type="match status" value="1"/>
</dbReference>
<evidence type="ECO:0000256" key="2">
    <source>
        <dbReference type="ARBA" id="ARBA00022475"/>
    </source>
</evidence>
<proteinExistence type="predicted"/>
<keyword evidence="5 6" id="KW-0472">Membrane</keyword>
<evidence type="ECO:0000256" key="4">
    <source>
        <dbReference type="ARBA" id="ARBA00022989"/>
    </source>
</evidence>
<dbReference type="PANTHER" id="PTHR30086">
    <property type="entry name" value="ARGININE EXPORTER PROTEIN ARGO"/>
    <property type="match status" value="1"/>
</dbReference>
<organism evidence="7 8">
    <name type="scientific">Chelativorans petroleitrophicus</name>
    <dbReference type="NCBI Taxonomy" id="2975484"/>
    <lineage>
        <taxon>Bacteria</taxon>
        <taxon>Pseudomonadati</taxon>
        <taxon>Pseudomonadota</taxon>
        <taxon>Alphaproteobacteria</taxon>
        <taxon>Hyphomicrobiales</taxon>
        <taxon>Phyllobacteriaceae</taxon>
        <taxon>Chelativorans</taxon>
    </lineage>
</organism>
<keyword evidence="8" id="KW-1185">Reference proteome</keyword>
<dbReference type="AlphaFoldDB" id="A0A9X3B9U8"/>
<gene>
    <name evidence="7" type="ORF">NYR54_11635</name>
</gene>
<dbReference type="RefSeq" id="WP_261515834.1">
    <property type="nucleotide sequence ID" value="NZ_JAODNV010000012.1"/>
</dbReference>
<evidence type="ECO:0000313" key="7">
    <source>
        <dbReference type="EMBL" id="MCT8990936.1"/>
    </source>
</evidence>
<dbReference type="EMBL" id="JAODNV010000012">
    <property type="protein sequence ID" value="MCT8990936.1"/>
    <property type="molecule type" value="Genomic_DNA"/>
</dbReference>